<sequence>IVRHIVRHMNKRNIAKNKCLQIQKKNILIHDESLITDCIAKDVCSIMLASEREVLPRSNCQCEELQSNYDREHSRVLEFEAEIAKKQQMLAKSENQNSLIHTLYEKTYYELLKGKKTALKYFRVFGSLCYPTNDYDDVGRTRSALVNDPPTSSVPLTMQQFQELFQPMMVDEDEEFPPAAQIYPVHVNAAQAPENANGSPSTTNISKGAPAVNPSSSASKLPSSDTDVPGSET</sequence>
<evidence type="ECO:0000256" key="1">
    <source>
        <dbReference type="SAM" id="Coils"/>
    </source>
</evidence>
<feature type="region of interest" description="Disordered" evidence="2">
    <location>
        <begin position="191"/>
        <end position="233"/>
    </location>
</feature>
<dbReference type="AlphaFoldDB" id="A0A699QXM8"/>
<gene>
    <name evidence="3" type="ORF">Tci_849906</name>
</gene>
<evidence type="ECO:0000256" key="2">
    <source>
        <dbReference type="SAM" id="MobiDB-lite"/>
    </source>
</evidence>
<name>A0A699QXM8_TANCI</name>
<organism evidence="3">
    <name type="scientific">Tanacetum cinerariifolium</name>
    <name type="common">Dalmatian daisy</name>
    <name type="synonym">Chrysanthemum cinerariifolium</name>
    <dbReference type="NCBI Taxonomy" id="118510"/>
    <lineage>
        <taxon>Eukaryota</taxon>
        <taxon>Viridiplantae</taxon>
        <taxon>Streptophyta</taxon>
        <taxon>Embryophyta</taxon>
        <taxon>Tracheophyta</taxon>
        <taxon>Spermatophyta</taxon>
        <taxon>Magnoliopsida</taxon>
        <taxon>eudicotyledons</taxon>
        <taxon>Gunneridae</taxon>
        <taxon>Pentapetalae</taxon>
        <taxon>asterids</taxon>
        <taxon>campanulids</taxon>
        <taxon>Asterales</taxon>
        <taxon>Asteraceae</taxon>
        <taxon>Asteroideae</taxon>
        <taxon>Anthemideae</taxon>
        <taxon>Anthemidinae</taxon>
        <taxon>Tanacetum</taxon>
    </lineage>
</organism>
<feature type="non-terminal residue" evidence="3">
    <location>
        <position position="233"/>
    </location>
</feature>
<dbReference type="EMBL" id="BKCJ011063352">
    <property type="protein sequence ID" value="GFC77936.1"/>
    <property type="molecule type" value="Genomic_DNA"/>
</dbReference>
<feature type="compositionally biased region" description="Low complexity" evidence="2">
    <location>
        <begin position="215"/>
        <end position="224"/>
    </location>
</feature>
<feature type="compositionally biased region" description="Polar residues" evidence="2">
    <location>
        <begin position="194"/>
        <end position="206"/>
    </location>
</feature>
<evidence type="ECO:0000313" key="3">
    <source>
        <dbReference type="EMBL" id="GFC77936.1"/>
    </source>
</evidence>
<reference evidence="3" key="1">
    <citation type="journal article" date="2019" name="Sci. Rep.">
        <title>Draft genome of Tanacetum cinerariifolium, the natural source of mosquito coil.</title>
        <authorList>
            <person name="Yamashiro T."/>
            <person name="Shiraishi A."/>
            <person name="Satake H."/>
            <person name="Nakayama K."/>
        </authorList>
    </citation>
    <scope>NUCLEOTIDE SEQUENCE</scope>
</reference>
<accession>A0A699QXM8</accession>
<feature type="non-terminal residue" evidence="3">
    <location>
        <position position="1"/>
    </location>
</feature>
<comment type="caution">
    <text evidence="3">The sequence shown here is derived from an EMBL/GenBank/DDBJ whole genome shotgun (WGS) entry which is preliminary data.</text>
</comment>
<feature type="coiled-coil region" evidence="1">
    <location>
        <begin position="62"/>
        <end position="96"/>
    </location>
</feature>
<protein>
    <submittedName>
        <fullName evidence="3">Integrase, catalytic region, zinc finger, CCHC-type, peptidase aspartic, catalytic</fullName>
    </submittedName>
</protein>
<proteinExistence type="predicted"/>
<keyword evidence="1" id="KW-0175">Coiled coil</keyword>